<dbReference type="InterPro" id="IPR023353">
    <property type="entry name" value="LemA-like_dom_sf"/>
</dbReference>
<evidence type="ECO:0000313" key="8">
    <source>
        <dbReference type="Proteomes" id="UP000317835"/>
    </source>
</evidence>
<dbReference type="EMBL" id="CP036426">
    <property type="protein sequence ID" value="QDV34528.1"/>
    <property type="molecule type" value="Genomic_DNA"/>
</dbReference>
<dbReference type="KEGG" id="tpla:ElP_24180"/>
<proteinExistence type="inferred from homology"/>
<keyword evidence="8" id="KW-1185">Reference proteome</keyword>
<evidence type="ECO:0000256" key="2">
    <source>
        <dbReference type="ARBA" id="ARBA00008854"/>
    </source>
</evidence>
<comment type="subcellular location">
    <subcellularLocation>
        <location evidence="1">Membrane</location>
        <topology evidence="1">Single-pass membrane protein</topology>
    </subcellularLocation>
</comment>
<keyword evidence="4 6" id="KW-1133">Transmembrane helix</keyword>
<accession>A0A518H127</accession>
<keyword evidence="5 6" id="KW-0472">Membrane</keyword>
<evidence type="ECO:0000256" key="5">
    <source>
        <dbReference type="ARBA" id="ARBA00023136"/>
    </source>
</evidence>
<evidence type="ECO:0000313" key="7">
    <source>
        <dbReference type="EMBL" id="QDV34528.1"/>
    </source>
</evidence>
<evidence type="ECO:0000256" key="3">
    <source>
        <dbReference type="ARBA" id="ARBA00022692"/>
    </source>
</evidence>
<feature type="transmembrane region" description="Helical" evidence="6">
    <location>
        <begin position="44"/>
        <end position="69"/>
    </location>
</feature>
<dbReference type="PANTHER" id="PTHR34478:SF1">
    <property type="entry name" value="PROTEIN LEMA"/>
    <property type="match status" value="1"/>
</dbReference>
<name>A0A518H127_9BACT</name>
<feature type="transmembrane region" description="Helical" evidence="6">
    <location>
        <begin position="271"/>
        <end position="291"/>
    </location>
</feature>
<feature type="transmembrane region" description="Helical" evidence="6">
    <location>
        <begin position="7"/>
        <end position="24"/>
    </location>
</feature>
<dbReference type="GO" id="GO:0016020">
    <property type="term" value="C:membrane"/>
    <property type="evidence" value="ECO:0007669"/>
    <property type="project" value="UniProtKB-SubCell"/>
</dbReference>
<dbReference type="SUPFAM" id="SSF140478">
    <property type="entry name" value="LemA-like"/>
    <property type="match status" value="1"/>
</dbReference>
<feature type="transmembrane region" description="Helical" evidence="6">
    <location>
        <begin position="636"/>
        <end position="661"/>
    </location>
</feature>
<gene>
    <name evidence="7" type="ORF">ElP_24180</name>
</gene>
<feature type="transmembrane region" description="Helical" evidence="6">
    <location>
        <begin position="240"/>
        <end position="259"/>
    </location>
</feature>
<evidence type="ECO:0000256" key="1">
    <source>
        <dbReference type="ARBA" id="ARBA00004167"/>
    </source>
</evidence>
<keyword evidence="3 6" id="KW-0812">Transmembrane</keyword>
<evidence type="ECO:0000256" key="4">
    <source>
        <dbReference type="ARBA" id="ARBA00022989"/>
    </source>
</evidence>
<dbReference type="InterPro" id="IPR007156">
    <property type="entry name" value="MamQ_LemA"/>
</dbReference>
<dbReference type="Gene3D" id="1.20.1440.20">
    <property type="entry name" value="LemA-like domain"/>
    <property type="match status" value="1"/>
</dbReference>
<sequence length="823" mass="90250">MDALFRWLPMALILVVAGVLLMRLGRRLLASDSGRGDVDSGPGVLGLVLLGGATVGCLVVSVALGSAGFDRLRRQRDLERVPRTEVLAAMTGEINLSGRAEPDEDSGVVHAPRSHVPSLYYHYTEEEKTTDSDGDTKWEVVDRREAWAPTFRLIDDSGSIAVRPADGDVFRTSGKDLGETVGNRRYSEWRIEPGESVFVFGFARVDAEGLGEVVFDAPGRYSPIVAEGDEVGQRRGMATVAIFLIWGGLAALSFAVYFGGWLARMHKSPTYLAVLATAMVVGLGFCGLRMVHADLVGARDRLDRARGSAREAVGDLLRRRGISWEGDWGALGRFDDPAEFAPLDERERRRLRRLRIDLARAVLRANAIRDRFPERQLAPLWGVSAAEPVPLPGPDAEELSRLDRQFEAARLGGGRAGGVGAGALVLAVVGSWIGLRKVKEKRYIENVPTSPTVGVAVGFAEVVGTIEPAFGGRSLTGPLSDRPCVQFHYTVQERRGTGKNAKWVTIEDRAEQVGFDCRDDHGRLFVLPEGAEILTRHHDSRQEGKLRYGETRLEVGDPLYALGSATIEPEEMASLRLERGNDRSLPYILSNYSEPALMHRKARVGQFWVTLALDALILPTLLGFGVLGSFQATDFLAATGVAIGYFALAVAILMFNDLVFLRNRVRRAWHNIDVSLKKRADLVPSLQEIVDSYLSHERGVQEELSLMRRGYGGGVVLDPTRASEVLTAERSLLGRITGLREAHPELKGDTLTGDLMRRLTLLENEVALMRQGYNDAVERYNTRIAHVPEVLLAACFGFPEASYFRAEVEVRQAPRVELAGGGA</sequence>
<dbReference type="AlphaFoldDB" id="A0A518H127"/>
<dbReference type="RefSeq" id="WP_145269482.1">
    <property type="nucleotide sequence ID" value="NZ_CP036426.1"/>
</dbReference>
<reference evidence="7 8" key="1">
    <citation type="submission" date="2019-02" db="EMBL/GenBank/DDBJ databases">
        <title>Deep-cultivation of Planctomycetes and their phenomic and genomic characterization uncovers novel biology.</title>
        <authorList>
            <person name="Wiegand S."/>
            <person name="Jogler M."/>
            <person name="Boedeker C."/>
            <person name="Pinto D."/>
            <person name="Vollmers J."/>
            <person name="Rivas-Marin E."/>
            <person name="Kohn T."/>
            <person name="Peeters S.H."/>
            <person name="Heuer A."/>
            <person name="Rast P."/>
            <person name="Oberbeckmann S."/>
            <person name="Bunk B."/>
            <person name="Jeske O."/>
            <person name="Meyerdierks A."/>
            <person name="Storesund J.E."/>
            <person name="Kallscheuer N."/>
            <person name="Luecker S."/>
            <person name="Lage O.M."/>
            <person name="Pohl T."/>
            <person name="Merkel B.J."/>
            <person name="Hornburger P."/>
            <person name="Mueller R.-W."/>
            <person name="Bruemmer F."/>
            <person name="Labrenz M."/>
            <person name="Spormann A.M."/>
            <person name="Op den Camp H."/>
            <person name="Overmann J."/>
            <person name="Amann R."/>
            <person name="Jetten M.S.M."/>
            <person name="Mascher T."/>
            <person name="Medema M.H."/>
            <person name="Devos D.P."/>
            <person name="Kaster A.-K."/>
            <person name="Ovreas L."/>
            <person name="Rohde M."/>
            <person name="Galperin M.Y."/>
            <person name="Jogler C."/>
        </authorList>
    </citation>
    <scope>NUCLEOTIDE SEQUENCE [LARGE SCALE GENOMIC DNA]</scope>
    <source>
        <strain evidence="7 8">ElP</strain>
    </source>
</reference>
<dbReference type="Pfam" id="PF04011">
    <property type="entry name" value="LemA"/>
    <property type="match status" value="1"/>
</dbReference>
<dbReference type="Proteomes" id="UP000317835">
    <property type="component" value="Chromosome"/>
</dbReference>
<comment type="similarity">
    <text evidence="2">Belongs to the LemA family.</text>
</comment>
<feature type="transmembrane region" description="Helical" evidence="6">
    <location>
        <begin position="607"/>
        <end position="630"/>
    </location>
</feature>
<protein>
    <submittedName>
        <fullName evidence="7">LemA family protein</fullName>
    </submittedName>
</protein>
<evidence type="ECO:0000256" key="6">
    <source>
        <dbReference type="SAM" id="Phobius"/>
    </source>
</evidence>
<dbReference type="OrthoDB" id="9804152at2"/>
<organism evidence="7 8">
    <name type="scientific">Tautonia plasticadhaerens</name>
    <dbReference type="NCBI Taxonomy" id="2527974"/>
    <lineage>
        <taxon>Bacteria</taxon>
        <taxon>Pseudomonadati</taxon>
        <taxon>Planctomycetota</taxon>
        <taxon>Planctomycetia</taxon>
        <taxon>Isosphaerales</taxon>
        <taxon>Isosphaeraceae</taxon>
        <taxon>Tautonia</taxon>
    </lineage>
</organism>
<dbReference type="PANTHER" id="PTHR34478">
    <property type="entry name" value="PROTEIN LEMA"/>
    <property type="match status" value="1"/>
</dbReference>